<accession>A0A2R4ME66</accession>
<organism evidence="1 2">
    <name type="scientific">Maritalea myrionectae</name>
    <dbReference type="NCBI Taxonomy" id="454601"/>
    <lineage>
        <taxon>Bacteria</taxon>
        <taxon>Pseudomonadati</taxon>
        <taxon>Pseudomonadota</taxon>
        <taxon>Alphaproteobacteria</taxon>
        <taxon>Hyphomicrobiales</taxon>
        <taxon>Devosiaceae</taxon>
        <taxon>Maritalea</taxon>
    </lineage>
</organism>
<reference evidence="1 2" key="1">
    <citation type="submission" date="2017-05" db="EMBL/GenBank/DDBJ databases">
        <title>Genome Analysis of Maritalea myrionectae HL2708#5.</title>
        <authorList>
            <consortium name="Cotde Inc.-PKNU"/>
            <person name="Jang D."/>
            <person name="Oh H.-M."/>
        </authorList>
    </citation>
    <scope>NUCLEOTIDE SEQUENCE [LARGE SCALE GENOMIC DNA]</scope>
    <source>
        <strain evidence="1 2">HL2708#5</strain>
    </source>
</reference>
<protein>
    <submittedName>
        <fullName evidence="1">Uncharacterized protein</fullName>
    </submittedName>
</protein>
<name>A0A2R4ME66_9HYPH</name>
<gene>
    <name evidence="1" type="ORF">MXMO3_01688</name>
</gene>
<evidence type="ECO:0000313" key="2">
    <source>
        <dbReference type="Proteomes" id="UP000258927"/>
    </source>
</evidence>
<keyword evidence="2" id="KW-1185">Reference proteome</keyword>
<proteinExistence type="predicted"/>
<dbReference type="EMBL" id="CP021330">
    <property type="protein sequence ID" value="AVX04214.1"/>
    <property type="molecule type" value="Genomic_DNA"/>
</dbReference>
<dbReference type="RefSeq" id="WP_117395562.1">
    <property type="nucleotide sequence ID" value="NZ_CP021330.1"/>
</dbReference>
<dbReference type="Proteomes" id="UP000258927">
    <property type="component" value="Chromosome"/>
</dbReference>
<sequence length="114" mass="13206">MTDQSKYQIAIEAIRTKRHYQTELAEAMGDDKWLNMPSCGDLSAIHRVMKRMFSEYLSFDVGHNIHGVCFASIRTSPKIEKNWYSDEDSFEPSPAKSLLIVMLMALEEMEKRND</sequence>
<evidence type="ECO:0000313" key="1">
    <source>
        <dbReference type="EMBL" id="AVX04214.1"/>
    </source>
</evidence>
<dbReference type="AlphaFoldDB" id="A0A2R4ME66"/>
<dbReference type="KEGG" id="mmyr:MXMO3_01688"/>